<protein>
    <submittedName>
        <fullName evidence="1">Uncharacterized protein</fullName>
    </submittedName>
</protein>
<reference evidence="1 2" key="1">
    <citation type="submission" date="2018-11" db="EMBL/GenBank/DDBJ databases">
        <authorList>
            <person name="Li F."/>
        </authorList>
    </citation>
    <scope>NUCLEOTIDE SEQUENCE [LARGE SCALE GENOMIC DNA]</scope>
    <source>
        <strain evidence="1 2">KIS18-7</strain>
    </source>
</reference>
<sequence length="170" mass="18569">MTTLHLYAEAAIRRDLARARALLISRVRMSTERRRAVTDHLTWLASLVRPGTDRISPASAAMREAAVAFGKDGLGHERELLIEAIDILVDTTATWPTRWTAEDVPRVACGNLPWVLDGIPLRGGPGLVLPSPPDPEVARTRAALYRRKRAQLWGPVALTPSRILEAAAAG</sequence>
<accession>A0A3N0DW34</accession>
<evidence type="ECO:0000313" key="1">
    <source>
        <dbReference type="EMBL" id="RNL79771.1"/>
    </source>
</evidence>
<dbReference type="OrthoDB" id="9853137at2"/>
<keyword evidence="2" id="KW-1185">Reference proteome</keyword>
<comment type="caution">
    <text evidence="1">The sequence shown here is derived from an EMBL/GenBank/DDBJ whole genome shotgun (WGS) entry which is preliminary data.</text>
</comment>
<organism evidence="1 2">
    <name type="scientific">Nocardioides marmorisolisilvae</name>
    <dbReference type="NCBI Taxonomy" id="1542737"/>
    <lineage>
        <taxon>Bacteria</taxon>
        <taxon>Bacillati</taxon>
        <taxon>Actinomycetota</taxon>
        <taxon>Actinomycetes</taxon>
        <taxon>Propionibacteriales</taxon>
        <taxon>Nocardioidaceae</taxon>
        <taxon>Nocardioides</taxon>
    </lineage>
</organism>
<dbReference type="Proteomes" id="UP000277094">
    <property type="component" value="Unassembled WGS sequence"/>
</dbReference>
<name>A0A3N0DW34_9ACTN</name>
<proteinExistence type="predicted"/>
<evidence type="ECO:0000313" key="2">
    <source>
        <dbReference type="Proteomes" id="UP000277094"/>
    </source>
</evidence>
<dbReference type="RefSeq" id="WP_123234275.1">
    <property type="nucleotide sequence ID" value="NZ_RJSG01000002.1"/>
</dbReference>
<dbReference type="AlphaFoldDB" id="A0A3N0DW34"/>
<gene>
    <name evidence="1" type="ORF">EFL95_12520</name>
</gene>
<dbReference type="EMBL" id="RJSG01000002">
    <property type="protein sequence ID" value="RNL79771.1"/>
    <property type="molecule type" value="Genomic_DNA"/>
</dbReference>